<dbReference type="VEuPathDB" id="FungiDB:HGUI_00013"/>
<evidence type="ECO:0000256" key="1">
    <source>
        <dbReference type="ARBA" id="ARBA00004180"/>
    </source>
</evidence>
<dbReference type="GO" id="GO:0065003">
    <property type="term" value="P:protein-containing complex assembly"/>
    <property type="evidence" value="ECO:0007669"/>
    <property type="project" value="EnsemblFungi"/>
</dbReference>
<comment type="function">
    <text evidence="6">Clathrin is the major protein of the polyhedral coat of coated pits and vesicles.</text>
</comment>
<dbReference type="InterPro" id="IPR000996">
    <property type="entry name" value="Clathrin_L-chain"/>
</dbReference>
<organism evidence="9 10">
    <name type="scientific">Hanseniaspora guilliermondii</name>
    <dbReference type="NCBI Taxonomy" id="56406"/>
    <lineage>
        <taxon>Eukaryota</taxon>
        <taxon>Fungi</taxon>
        <taxon>Dikarya</taxon>
        <taxon>Ascomycota</taxon>
        <taxon>Saccharomycotina</taxon>
        <taxon>Saccharomycetes</taxon>
        <taxon>Saccharomycodales</taxon>
        <taxon>Saccharomycodaceae</taxon>
        <taxon>Hanseniaspora</taxon>
    </lineage>
</organism>
<reference evidence="10" key="1">
    <citation type="submission" date="2016-11" db="EMBL/GenBank/DDBJ databases">
        <authorList>
            <person name="Guldener U."/>
        </authorList>
    </citation>
    <scope>NUCLEOTIDE SEQUENCE [LARGE SCALE GENOMIC DNA]</scope>
</reference>
<name>A0A1L0CGD3_9ASCO</name>
<dbReference type="GO" id="GO:0030132">
    <property type="term" value="C:clathrin coat of coated pit"/>
    <property type="evidence" value="ECO:0007669"/>
    <property type="project" value="InterPro"/>
</dbReference>
<feature type="coiled-coil region" evidence="7">
    <location>
        <begin position="112"/>
        <end position="146"/>
    </location>
</feature>
<evidence type="ECO:0000256" key="5">
    <source>
        <dbReference type="ARBA" id="ARBA00023329"/>
    </source>
</evidence>
<dbReference type="GO" id="GO:0071439">
    <property type="term" value="C:clathrin complex"/>
    <property type="evidence" value="ECO:0007669"/>
    <property type="project" value="EnsemblFungi"/>
</dbReference>
<keyword evidence="7" id="KW-0175">Coiled coil</keyword>
<feature type="compositionally biased region" description="Basic and acidic residues" evidence="8">
    <location>
        <begin position="88"/>
        <end position="99"/>
    </location>
</feature>
<dbReference type="GO" id="GO:0045807">
    <property type="term" value="P:positive regulation of endocytosis"/>
    <property type="evidence" value="ECO:0007669"/>
    <property type="project" value="EnsemblFungi"/>
</dbReference>
<dbReference type="EMBL" id="FQNF01000001">
    <property type="protein sequence ID" value="SGZ37813.1"/>
    <property type="molecule type" value="Genomic_DNA"/>
</dbReference>
<dbReference type="GO" id="GO:0006886">
    <property type="term" value="P:intracellular protein transport"/>
    <property type="evidence" value="ECO:0007669"/>
    <property type="project" value="InterPro"/>
</dbReference>
<evidence type="ECO:0000256" key="7">
    <source>
        <dbReference type="SAM" id="Coils"/>
    </source>
</evidence>
<evidence type="ECO:0000256" key="2">
    <source>
        <dbReference type="ARBA" id="ARBA00005263"/>
    </source>
</evidence>
<dbReference type="GO" id="GO:0005802">
    <property type="term" value="C:trans-Golgi network"/>
    <property type="evidence" value="ECO:0007669"/>
    <property type="project" value="EnsemblFungi"/>
</dbReference>
<gene>
    <name evidence="9" type="ORF">HGUI_00013</name>
</gene>
<evidence type="ECO:0000313" key="9">
    <source>
        <dbReference type="EMBL" id="SGZ37813.1"/>
    </source>
</evidence>
<dbReference type="Proteomes" id="UP000183365">
    <property type="component" value="Unassembled WGS sequence"/>
</dbReference>
<protein>
    <recommendedName>
        <fullName evidence="6">Clathrin light chain</fullName>
    </recommendedName>
</protein>
<evidence type="ECO:0000256" key="4">
    <source>
        <dbReference type="ARBA" id="ARBA00023176"/>
    </source>
</evidence>
<dbReference type="Pfam" id="PF01086">
    <property type="entry name" value="Clathrin_lg_ch"/>
    <property type="match status" value="1"/>
</dbReference>
<comment type="similarity">
    <text evidence="2 6">Belongs to the clathrin light chain family.</text>
</comment>
<dbReference type="OrthoDB" id="5512at2759"/>
<dbReference type="GO" id="GO:0005198">
    <property type="term" value="F:structural molecule activity"/>
    <property type="evidence" value="ECO:0007669"/>
    <property type="project" value="InterPro"/>
</dbReference>
<dbReference type="GO" id="GO:0030130">
    <property type="term" value="C:clathrin coat of trans-Golgi network vesicle"/>
    <property type="evidence" value="ECO:0007669"/>
    <property type="project" value="InterPro"/>
</dbReference>
<feature type="region of interest" description="Disordered" evidence="8">
    <location>
        <begin position="1"/>
        <end position="21"/>
    </location>
</feature>
<keyword evidence="10" id="KW-1185">Reference proteome</keyword>
<dbReference type="GO" id="GO:0006897">
    <property type="term" value="P:endocytosis"/>
    <property type="evidence" value="ECO:0007669"/>
    <property type="project" value="EnsemblFungi"/>
</dbReference>
<evidence type="ECO:0000256" key="6">
    <source>
        <dbReference type="RuleBase" id="RU363137"/>
    </source>
</evidence>
<keyword evidence="4 6" id="KW-0168">Coated pit</keyword>
<keyword evidence="5 6" id="KW-0968">Cytoplasmic vesicle</keyword>
<feature type="region of interest" description="Disordered" evidence="8">
    <location>
        <begin position="80"/>
        <end position="99"/>
    </location>
</feature>
<evidence type="ECO:0000313" key="10">
    <source>
        <dbReference type="Proteomes" id="UP000183365"/>
    </source>
</evidence>
<proteinExistence type="inferred from homology"/>
<sequence>MSSFPALDDQPTNIDFDSDNIDETDFLKREQQVLGDEFKTQNDEDFVNELQESDDEVNAFNQQFPDLEDNSIHKESLLEPELEVEEVETPKQEYKPSEAIQHWKERRDLEVKERDEQDALKKQKIKENAEKKIKLFYEEYEQNKAKTYKETQEKAEAFIEENNKFIQSADDIDSKSNVSWKKALKLLDDLDSLSVNVGDRDRSKFKNLLVKLSTKDN</sequence>
<evidence type="ECO:0000256" key="3">
    <source>
        <dbReference type="ARBA" id="ARBA00023136"/>
    </source>
</evidence>
<evidence type="ECO:0000256" key="8">
    <source>
        <dbReference type="SAM" id="MobiDB-lite"/>
    </source>
</evidence>
<comment type="subcellular location">
    <subcellularLocation>
        <location evidence="1 6">Cytoplasmic vesicle membrane</location>
        <topology evidence="1 6">Peripheral membrane protein</topology>
        <orientation evidence="1 6">Cytoplasmic side</orientation>
    </subcellularLocation>
    <subcellularLocation>
        <location evidence="6">Membrane</location>
        <location evidence="6">Coated pit</location>
        <topology evidence="6">Peripheral membrane protein</topology>
        <orientation evidence="6">Cytoplasmic side</orientation>
    </subcellularLocation>
    <text evidence="6">Cytoplasmic face of coated pits and vesicles.</text>
</comment>
<dbReference type="AlphaFoldDB" id="A0A1L0CGD3"/>
<accession>A0A1L0CGD3</accession>
<keyword evidence="3 6" id="KW-0472">Membrane</keyword>